<keyword evidence="1" id="KW-0560">Oxidoreductase</keyword>
<dbReference type="GO" id="GO:0050660">
    <property type="term" value="F:flavin adenine dinucleotide binding"/>
    <property type="evidence" value="ECO:0007669"/>
    <property type="project" value="TreeGrafter"/>
</dbReference>
<evidence type="ECO:0000313" key="4">
    <source>
        <dbReference type="EMBL" id="OPC80452.1"/>
    </source>
</evidence>
<proteinExistence type="predicted"/>
<dbReference type="GO" id="GO:0004497">
    <property type="term" value="F:monooxygenase activity"/>
    <property type="evidence" value="ECO:0007669"/>
    <property type="project" value="TreeGrafter"/>
</dbReference>
<feature type="region of interest" description="Disordered" evidence="2">
    <location>
        <begin position="135"/>
        <end position="156"/>
    </location>
</feature>
<name>A0A1T3NUW6_9ACTN</name>
<dbReference type="Gene3D" id="3.50.50.60">
    <property type="entry name" value="FAD/NAD(P)-binding domain"/>
    <property type="match status" value="1"/>
</dbReference>
<comment type="caution">
    <text evidence="4">The sequence shown here is derived from an EMBL/GenBank/DDBJ whole genome shotgun (WGS) entry which is preliminary data.</text>
</comment>
<sequence>MSETVNTTTTSTGAARPPGGGASAATGRAAVDVVVIGAGQAGLAAAYHLRRSGLSFVVLDADEGPGGAWRHRWPTLLMEAVHGIHELPGMAVPDIDPARPAFEALPAYFAAYEAAFELAVLRPVVVRAVRSGVGGEQAPPGVARGARDVDGSEAGSPAELLTVETDRGVWTARALINATGTWRHPFIPYYPGAGEFRGRQLHMADYRGPAEFAGQHVVVVGGGTSAIHALAEIAEVGTTTWVTRRPPVFREGDFDVEVGRAVVARVEERVRAGLPPESVVGVTGLPPTAAVRAAREHGVLTRLPIFDRVTPLGVAWADGTEIRADAIVWATGFRAVLRHLAPLDLREPGGGIRMEGTHTARDPRIHLVGYGPSASTIGANRAGRAAVHDLKALLSTESDAHIAA</sequence>
<dbReference type="InterPro" id="IPR050982">
    <property type="entry name" value="Auxin_biosynth/cation_transpt"/>
</dbReference>
<feature type="domain" description="FAD/NAD(P)-binding" evidence="3">
    <location>
        <begin position="32"/>
        <end position="369"/>
    </location>
</feature>
<dbReference type="STRING" id="159449.B4N89_05370"/>
<dbReference type="Pfam" id="PF07992">
    <property type="entry name" value="Pyr_redox_2"/>
    <property type="match status" value="1"/>
</dbReference>
<reference evidence="4 5" key="1">
    <citation type="submission" date="2017-03" db="EMBL/GenBank/DDBJ databases">
        <title>Draft genome sequence of Streptomyces scabrisporus NF3, endophyte isolated from Amphipterygium adstringens.</title>
        <authorList>
            <person name="Vazquez M."/>
            <person name="Ceapa C.D."/>
            <person name="Rodriguez Luna D."/>
            <person name="Sanchez Esquivel S."/>
        </authorList>
    </citation>
    <scope>NUCLEOTIDE SEQUENCE [LARGE SCALE GENOMIC DNA]</scope>
    <source>
        <strain evidence="4 5">NF3</strain>
    </source>
</reference>
<dbReference type="AlphaFoldDB" id="A0A1T3NUW6"/>
<dbReference type="InterPro" id="IPR036188">
    <property type="entry name" value="FAD/NAD-bd_sf"/>
</dbReference>
<dbReference type="PRINTS" id="PR00368">
    <property type="entry name" value="FADPNR"/>
</dbReference>
<evidence type="ECO:0000313" key="5">
    <source>
        <dbReference type="Proteomes" id="UP000190037"/>
    </source>
</evidence>
<accession>A0A1T3NUW6</accession>
<dbReference type="OrthoDB" id="178899at2"/>
<dbReference type="Proteomes" id="UP000190037">
    <property type="component" value="Unassembled WGS sequence"/>
</dbReference>
<evidence type="ECO:0000256" key="1">
    <source>
        <dbReference type="ARBA" id="ARBA00023002"/>
    </source>
</evidence>
<organism evidence="4 5">
    <name type="scientific">Embleya scabrispora</name>
    <dbReference type="NCBI Taxonomy" id="159449"/>
    <lineage>
        <taxon>Bacteria</taxon>
        <taxon>Bacillati</taxon>
        <taxon>Actinomycetota</taxon>
        <taxon>Actinomycetes</taxon>
        <taxon>Kitasatosporales</taxon>
        <taxon>Streptomycetaceae</taxon>
        <taxon>Embleya</taxon>
    </lineage>
</organism>
<dbReference type="PRINTS" id="PR00411">
    <property type="entry name" value="PNDRDTASEI"/>
</dbReference>
<dbReference type="PANTHER" id="PTHR43539:SF78">
    <property type="entry name" value="FLAVIN-CONTAINING MONOOXYGENASE"/>
    <property type="match status" value="1"/>
</dbReference>
<evidence type="ECO:0000259" key="3">
    <source>
        <dbReference type="Pfam" id="PF07992"/>
    </source>
</evidence>
<dbReference type="PANTHER" id="PTHR43539">
    <property type="entry name" value="FLAVIN-BINDING MONOOXYGENASE-LIKE PROTEIN (AFU_ORTHOLOGUE AFUA_4G09220)"/>
    <property type="match status" value="1"/>
</dbReference>
<dbReference type="EMBL" id="MWQN01000001">
    <property type="protein sequence ID" value="OPC80452.1"/>
    <property type="molecule type" value="Genomic_DNA"/>
</dbReference>
<dbReference type="InterPro" id="IPR023753">
    <property type="entry name" value="FAD/NAD-binding_dom"/>
</dbReference>
<dbReference type="SUPFAM" id="SSF51905">
    <property type="entry name" value="FAD/NAD(P)-binding domain"/>
    <property type="match status" value="1"/>
</dbReference>
<feature type="compositionally biased region" description="Low complexity" evidence="2">
    <location>
        <begin position="7"/>
        <end position="22"/>
    </location>
</feature>
<protein>
    <submittedName>
        <fullName evidence="4">Pyridine nucleotide-disulfide oxidoreductase</fullName>
    </submittedName>
</protein>
<evidence type="ECO:0000256" key="2">
    <source>
        <dbReference type="SAM" id="MobiDB-lite"/>
    </source>
</evidence>
<gene>
    <name evidence="4" type="ORF">B4N89_05370</name>
</gene>
<keyword evidence="5" id="KW-1185">Reference proteome</keyword>
<feature type="region of interest" description="Disordered" evidence="2">
    <location>
        <begin position="1"/>
        <end position="22"/>
    </location>
</feature>